<dbReference type="OrthoDB" id="9799640at2"/>
<dbReference type="SUPFAM" id="SSF54292">
    <property type="entry name" value="2Fe-2S ferredoxin-like"/>
    <property type="match status" value="1"/>
</dbReference>
<dbReference type="InterPro" id="IPR001041">
    <property type="entry name" value="2Fe-2S_ferredoxin-type"/>
</dbReference>
<protein>
    <submittedName>
        <fullName evidence="8">2Fe-2S ferredoxin</fullName>
    </submittedName>
</protein>
<evidence type="ECO:0000313" key="8">
    <source>
        <dbReference type="EMBL" id="TCP38403.1"/>
    </source>
</evidence>
<evidence type="ECO:0000256" key="2">
    <source>
        <dbReference type="ARBA" id="ARBA00022714"/>
    </source>
</evidence>
<comment type="caution">
    <text evidence="8">The sequence shown here is derived from an EMBL/GenBank/DDBJ whole genome shotgun (WGS) entry which is preliminary data.</text>
</comment>
<keyword evidence="9" id="KW-1185">Reference proteome</keyword>
<evidence type="ECO:0000256" key="5">
    <source>
        <dbReference type="ARBA" id="ARBA00023014"/>
    </source>
</evidence>
<evidence type="ECO:0000256" key="3">
    <source>
        <dbReference type="ARBA" id="ARBA00022723"/>
    </source>
</evidence>
<feature type="domain" description="2Fe-2S ferredoxin-type" evidence="7">
    <location>
        <begin position="2"/>
        <end position="104"/>
    </location>
</feature>
<keyword evidence="4" id="KW-0408">Iron</keyword>
<proteinExistence type="inferred from homology"/>
<dbReference type="PANTHER" id="PTHR23426">
    <property type="entry name" value="FERREDOXIN/ADRENODOXIN"/>
    <property type="match status" value="1"/>
</dbReference>
<dbReference type="GO" id="GO:0140647">
    <property type="term" value="P:P450-containing electron transport chain"/>
    <property type="evidence" value="ECO:0007669"/>
    <property type="project" value="InterPro"/>
</dbReference>
<dbReference type="InterPro" id="IPR012675">
    <property type="entry name" value="Beta-grasp_dom_sf"/>
</dbReference>
<keyword evidence="5" id="KW-0411">Iron-sulfur</keyword>
<dbReference type="CDD" id="cd00207">
    <property type="entry name" value="fer2"/>
    <property type="match status" value="1"/>
</dbReference>
<reference evidence="8 9" key="1">
    <citation type="submission" date="2019-03" db="EMBL/GenBank/DDBJ databases">
        <title>Genomic Encyclopedia of Type Strains, Phase IV (KMG-IV): sequencing the most valuable type-strain genomes for metagenomic binning, comparative biology and taxonomic classification.</title>
        <authorList>
            <person name="Goeker M."/>
        </authorList>
    </citation>
    <scope>NUCLEOTIDE SEQUENCE [LARGE SCALE GENOMIC DNA]</scope>
    <source>
        <strain evidence="8 9">DSM 2132</strain>
    </source>
</reference>
<evidence type="ECO:0000313" key="9">
    <source>
        <dbReference type="Proteomes" id="UP000295399"/>
    </source>
</evidence>
<dbReference type="FunCoup" id="A0A4R2PRB2">
    <property type="interactions" value="315"/>
</dbReference>
<comment type="similarity">
    <text evidence="1">Belongs to the adrenodoxin/putidaredoxin family.</text>
</comment>
<name>A0A4R2PRB2_RHOSA</name>
<dbReference type="AlphaFoldDB" id="A0A4R2PRB2"/>
<dbReference type="Gene3D" id="3.10.20.30">
    <property type="match status" value="1"/>
</dbReference>
<dbReference type="PANTHER" id="PTHR23426:SF67">
    <property type="entry name" value="2FE-2S FERREDOXIN-TYPE DOMAIN-CONTAINING PROTEIN"/>
    <property type="match status" value="1"/>
</dbReference>
<evidence type="ECO:0000259" key="7">
    <source>
        <dbReference type="PROSITE" id="PS51085"/>
    </source>
</evidence>
<dbReference type="PRINTS" id="PR00355">
    <property type="entry name" value="ADRENODOXIN"/>
</dbReference>
<dbReference type="GO" id="GO:0046872">
    <property type="term" value="F:metal ion binding"/>
    <property type="evidence" value="ECO:0007669"/>
    <property type="project" value="UniProtKB-KW"/>
</dbReference>
<sequence length="104" mass="10887">MVQITFISPDGAERRTVDAPPGITLLKLAHFEGVDMEGTCGGQMACATCHVILGDAWIDAVPPPSDEELDMLALAPDVEPGSRLGCQIVVTEALDGLEARLGPC</sequence>
<evidence type="ECO:0000256" key="4">
    <source>
        <dbReference type="ARBA" id="ARBA00023004"/>
    </source>
</evidence>
<dbReference type="InterPro" id="IPR036010">
    <property type="entry name" value="2Fe-2S_ferredoxin-like_sf"/>
</dbReference>
<dbReference type="InParanoid" id="A0A4R2PRB2"/>
<dbReference type="InterPro" id="IPR018298">
    <property type="entry name" value="Adrenodoxin_Fe-S_BS"/>
</dbReference>
<keyword evidence="3" id="KW-0479">Metal-binding</keyword>
<dbReference type="Proteomes" id="UP000295399">
    <property type="component" value="Unassembled WGS sequence"/>
</dbReference>
<dbReference type="EMBL" id="SLXO01000001">
    <property type="protein sequence ID" value="TCP38403.1"/>
    <property type="molecule type" value="Genomic_DNA"/>
</dbReference>
<accession>A0A4R2PRB2</accession>
<evidence type="ECO:0000256" key="6">
    <source>
        <dbReference type="ARBA" id="ARBA00034078"/>
    </source>
</evidence>
<dbReference type="InterPro" id="IPR001055">
    <property type="entry name" value="Adrenodoxin-like"/>
</dbReference>
<dbReference type="GO" id="GO:0009055">
    <property type="term" value="F:electron transfer activity"/>
    <property type="evidence" value="ECO:0007669"/>
    <property type="project" value="TreeGrafter"/>
</dbReference>
<dbReference type="PROSITE" id="PS00814">
    <property type="entry name" value="ADX"/>
    <property type="match status" value="1"/>
</dbReference>
<organism evidence="8 9">
    <name type="scientific">Rhodothalassium salexigens DSM 2132</name>
    <dbReference type="NCBI Taxonomy" id="1188247"/>
    <lineage>
        <taxon>Bacteria</taxon>
        <taxon>Pseudomonadati</taxon>
        <taxon>Pseudomonadota</taxon>
        <taxon>Alphaproteobacteria</taxon>
        <taxon>Rhodothalassiales</taxon>
        <taxon>Rhodothalassiaceae</taxon>
        <taxon>Rhodothalassium</taxon>
    </lineage>
</organism>
<dbReference type="GO" id="GO:0051537">
    <property type="term" value="F:2 iron, 2 sulfur cluster binding"/>
    <property type="evidence" value="ECO:0007669"/>
    <property type="project" value="UniProtKB-KW"/>
</dbReference>
<keyword evidence="2" id="KW-0001">2Fe-2S</keyword>
<dbReference type="PROSITE" id="PS51085">
    <property type="entry name" value="2FE2S_FER_2"/>
    <property type="match status" value="1"/>
</dbReference>
<comment type="cofactor">
    <cofactor evidence="6">
        <name>[2Fe-2S] cluster</name>
        <dbReference type="ChEBI" id="CHEBI:190135"/>
    </cofactor>
</comment>
<dbReference type="Pfam" id="PF00111">
    <property type="entry name" value="Fer2"/>
    <property type="match status" value="1"/>
</dbReference>
<evidence type="ECO:0000256" key="1">
    <source>
        <dbReference type="ARBA" id="ARBA00010914"/>
    </source>
</evidence>
<dbReference type="RefSeq" id="WP_132706807.1">
    <property type="nucleotide sequence ID" value="NZ_JACIGF010000001.1"/>
</dbReference>
<gene>
    <name evidence="8" type="ORF">EV659_101307</name>
</gene>